<protein>
    <recommendedName>
        <fullName evidence="2">AB hydrolase-1 domain-containing protein</fullName>
    </recommendedName>
</protein>
<dbReference type="RefSeq" id="WP_344671052.1">
    <property type="nucleotide sequence ID" value="NZ_BAAAQN010000072.1"/>
</dbReference>
<dbReference type="Proteomes" id="UP001500751">
    <property type="component" value="Unassembled WGS sequence"/>
</dbReference>
<evidence type="ECO:0000259" key="2">
    <source>
        <dbReference type="Pfam" id="PF12697"/>
    </source>
</evidence>
<feature type="compositionally biased region" description="Low complexity" evidence="1">
    <location>
        <begin position="80"/>
        <end position="123"/>
    </location>
</feature>
<feature type="compositionally biased region" description="Basic and acidic residues" evidence="1">
    <location>
        <begin position="27"/>
        <end position="36"/>
    </location>
</feature>
<accession>A0ABN2VHL1</accession>
<evidence type="ECO:0000256" key="1">
    <source>
        <dbReference type="SAM" id="MobiDB-lite"/>
    </source>
</evidence>
<sequence>MTELRATSPDGYPVTARDTGSGPRSTYFEHTDHTDHANGSTSPNGAASSTDFTGSTGSTGSTGFTGSDSANGSIGSTGPTGSDNANSANSSTDSTGSTSPTDLNSSHSSNHSESSKPPTTPTTLLIIHPGGGDLTSWDAVATLLRPDFRVVQPQRRIYAPGADITLPHSVAVEAADVLAITEILEPPIVLVGHSSGAVAALEAALATPSAYAGLVLYEPPLPTRSLVGGAAVVEARAVFEKGDPVEAMRIHLRDIVRFPGDLVDAMLADEQTQQAFTTHAGAQIADAEAIDALGVGTERFAALDVPTVLIEGDTSPAHLRERLADLAAVLPDAEVVTLAGQGHIAHIAAPDLLAETVRRAARRFVAAHESEAANRG</sequence>
<evidence type="ECO:0000313" key="4">
    <source>
        <dbReference type="Proteomes" id="UP001500751"/>
    </source>
</evidence>
<feature type="domain" description="AB hydrolase-1" evidence="2">
    <location>
        <begin position="124"/>
        <end position="355"/>
    </location>
</feature>
<gene>
    <name evidence="3" type="ORF">GCM10009839_81140</name>
</gene>
<dbReference type="InterPro" id="IPR000073">
    <property type="entry name" value="AB_hydrolase_1"/>
</dbReference>
<dbReference type="Pfam" id="PF12697">
    <property type="entry name" value="Abhydrolase_6"/>
    <property type="match status" value="1"/>
</dbReference>
<dbReference type="Gene3D" id="3.40.50.1820">
    <property type="entry name" value="alpha/beta hydrolase"/>
    <property type="match status" value="1"/>
</dbReference>
<proteinExistence type="predicted"/>
<dbReference type="InterPro" id="IPR029058">
    <property type="entry name" value="AB_hydrolase_fold"/>
</dbReference>
<dbReference type="PANTHER" id="PTHR43689:SF8">
    <property type="entry name" value="ALPHA_BETA-HYDROLASES SUPERFAMILY PROTEIN"/>
    <property type="match status" value="1"/>
</dbReference>
<organism evidence="3 4">
    <name type="scientific">Catenulispora yoronensis</name>
    <dbReference type="NCBI Taxonomy" id="450799"/>
    <lineage>
        <taxon>Bacteria</taxon>
        <taxon>Bacillati</taxon>
        <taxon>Actinomycetota</taxon>
        <taxon>Actinomycetes</taxon>
        <taxon>Catenulisporales</taxon>
        <taxon>Catenulisporaceae</taxon>
        <taxon>Catenulispora</taxon>
    </lineage>
</organism>
<feature type="compositionally biased region" description="Low complexity" evidence="1">
    <location>
        <begin position="45"/>
        <end position="69"/>
    </location>
</feature>
<dbReference type="EMBL" id="BAAAQN010000072">
    <property type="protein sequence ID" value="GAA2058860.1"/>
    <property type="molecule type" value="Genomic_DNA"/>
</dbReference>
<name>A0ABN2VHL1_9ACTN</name>
<keyword evidence="4" id="KW-1185">Reference proteome</keyword>
<comment type="caution">
    <text evidence="3">The sequence shown here is derived from an EMBL/GenBank/DDBJ whole genome shotgun (WGS) entry which is preliminary data.</text>
</comment>
<reference evidence="3 4" key="1">
    <citation type="journal article" date="2019" name="Int. J. Syst. Evol. Microbiol.">
        <title>The Global Catalogue of Microorganisms (GCM) 10K type strain sequencing project: providing services to taxonomists for standard genome sequencing and annotation.</title>
        <authorList>
            <consortium name="The Broad Institute Genomics Platform"/>
            <consortium name="The Broad Institute Genome Sequencing Center for Infectious Disease"/>
            <person name="Wu L."/>
            <person name="Ma J."/>
        </authorList>
    </citation>
    <scope>NUCLEOTIDE SEQUENCE [LARGE SCALE GENOMIC DNA]</scope>
    <source>
        <strain evidence="3 4">JCM 16014</strain>
    </source>
</reference>
<evidence type="ECO:0000313" key="3">
    <source>
        <dbReference type="EMBL" id="GAA2058860.1"/>
    </source>
</evidence>
<dbReference type="PANTHER" id="PTHR43689">
    <property type="entry name" value="HYDROLASE"/>
    <property type="match status" value="1"/>
</dbReference>
<feature type="region of interest" description="Disordered" evidence="1">
    <location>
        <begin position="1"/>
        <end position="127"/>
    </location>
</feature>
<dbReference type="SUPFAM" id="SSF53474">
    <property type="entry name" value="alpha/beta-Hydrolases"/>
    <property type="match status" value="1"/>
</dbReference>
<feature type="compositionally biased region" description="Polar residues" evidence="1">
    <location>
        <begin position="70"/>
        <end position="79"/>
    </location>
</feature>